<dbReference type="PANTHER" id="PTHR43243">
    <property type="entry name" value="INNER MEMBRANE TRANSPORTER YGJI-RELATED"/>
    <property type="match status" value="1"/>
</dbReference>
<evidence type="ECO:0000256" key="6">
    <source>
        <dbReference type="SAM" id="MobiDB-lite"/>
    </source>
</evidence>
<keyword evidence="4 7" id="KW-1133">Transmembrane helix</keyword>
<evidence type="ECO:0000313" key="8">
    <source>
        <dbReference type="EMBL" id="MQM06087.1"/>
    </source>
</evidence>
<evidence type="ECO:0000256" key="1">
    <source>
        <dbReference type="ARBA" id="ARBA00004141"/>
    </source>
</evidence>
<feature type="transmembrane region" description="Helical" evidence="7">
    <location>
        <begin position="184"/>
        <end position="207"/>
    </location>
</feature>
<sequence>MPLRHCRPLLRVQLCAAPGRSKQESSATADELFSDGVLLPLCLLYKGGSTPAAPVAILSTKGTSRFNYVASILHVVIILFIIVASLTKANTKNLSNFTPFGTRGIFNASAVLFFAYVVFDAVSTMAEETKNPARCIPIGLVGAMTITTVAYCLLTLTLCLMVPYQKIDPDAPFSVAFFAVGMDWAKYIVAFGALKGMTTVLLVSAVGQARYLTHIARTHVVPLGSPTSTAALVPPSTPPSPCSAPPPSSPSSPSSTSSPTSSLSPPSSSSCSSPSPSSSATTTSSTRPPRPPQQARCLPSTYPALLCGNGRLLGLRQGRVVALPSDGGGVVPLHVGPAPVCSLGQGAQVVGRSHVPLAALGVYRHQVINIFLLGSIDGRRLLLRVTPQKLAPRLLFNRGVT</sequence>
<dbReference type="Gene3D" id="1.20.1740.10">
    <property type="entry name" value="Amino acid/polyamine transporter I"/>
    <property type="match status" value="1"/>
</dbReference>
<evidence type="ECO:0000256" key="4">
    <source>
        <dbReference type="ARBA" id="ARBA00022989"/>
    </source>
</evidence>
<feature type="compositionally biased region" description="Pro residues" evidence="6">
    <location>
        <begin position="235"/>
        <end position="250"/>
    </location>
</feature>
<proteinExistence type="inferred from homology"/>
<name>A0A843WF53_COLES</name>
<comment type="subcellular location">
    <subcellularLocation>
        <location evidence="1">Membrane</location>
        <topology evidence="1">Multi-pass membrane protein</topology>
    </subcellularLocation>
</comment>
<dbReference type="InterPro" id="IPR002293">
    <property type="entry name" value="AA/rel_permease1"/>
</dbReference>
<feature type="transmembrane region" description="Helical" evidence="7">
    <location>
        <begin position="138"/>
        <end position="164"/>
    </location>
</feature>
<comment type="caution">
    <text evidence="8">The sequence shown here is derived from an EMBL/GenBank/DDBJ whole genome shotgun (WGS) entry which is preliminary data.</text>
</comment>
<evidence type="ECO:0000256" key="2">
    <source>
        <dbReference type="ARBA" id="ARBA00008572"/>
    </source>
</evidence>
<feature type="transmembrane region" description="Helical" evidence="7">
    <location>
        <begin position="105"/>
        <end position="126"/>
    </location>
</feature>
<gene>
    <name evidence="8" type="ORF">Taro_038909</name>
</gene>
<comment type="similarity">
    <text evidence="2">Belongs to the amino acid-polyamine-organocation (APC) superfamily. Cationic amino acid transporter (CAT) (TC 2.A.3.3) family.</text>
</comment>
<dbReference type="GO" id="GO:0015189">
    <property type="term" value="F:L-lysine transmembrane transporter activity"/>
    <property type="evidence" value="ECO:0007669"/>
    <property type="project" value="TreeGrafter"/>
</dbReference>
<evidence type="ECO:0000256" key="5">
    <source>
        <dbReference type="ARBA" id="ARBA00023136"/>
    </source>
</evidence>
<accession>A0A843WF53</accession>
<evidence type="ECO:0000256" key="7">
    <source>
        <dbReference type="SAM" id="Phobius"/>
    </source>
</evidence>
<feature type="region of interest" description="Disordered" evidence="6">
    <location>
        <begin position="231"/>
        <end position="297"/>
    </location>
</feature>
<dbReference type="Pfam" id="PF13520">
    <property type="entry name" value="AA_permease_2"/>
    <property type="match status" value="1"/>
</dbReference>
<dbReference type="GO" id="GO:0005313">
    <property type="term" value="F:L-glutamate transmembrane transporter activity"/>
    <property type="evidence" value="ECO:0007669"/>
    <property type="project" value="TreeGrafter"/>
</dbReference>
<reference evidence="8" key="1">
    <citation type="submission" date="2017-07" db="EMBL/GenBank/DDBJ databases">
        <title>Taro Niue Genome Assembly and Annotation.</title>
        <authorList>
            <person name="Atibalentja N."/>
            <person name="Keating K."/>
            <person name="Fields C.J."/>
        </authorList>
    </citation>
    <scope>NUCLEOTIDE SEQUENCE</scope>
    <source>
        <strain evidence="8">Niue_2</strain>
        <tissue evidence="8">Leaf</tissue>
    </source>
</reference>
<dbReference type="AlphaFoldDB" id="A0A843WF53"/>
<protein>
    <submittedName>
        <fullName evidence="8">Uncharacterized protein</fullName>
    </submittedName>
</protein>
<feature type="compositionally biased region" description="Low complexity" evidence="6">
    <location>
        <begin position="251"/>
        <end position="287"/>
    </location>
</feature>
<feature type="transmembrane region" description="Helical" evidence="7">
    <location>
        <begin position="66"/>
        <end position="85"/>
    </location>
</feature>
<evidence type="ECO:0000313" key="9">
    <source>
        <dbReference type="Proteomes" id="UP000652761"/>
    </source>
</evidence>
<dbReference type="GO" id="GO:0005886">
    <property type="term" value="C:plasma membrane"/>
    <property type="evidence" value="ECO:0007669"/>
    <property type="project" value="TreeGrafter"/>
</dbReference>
<keyword evidence="5 7" id="KW-0472">Membrane</keyword>
<organism evidence="8 9">
    <name type="scientific">Colocasia esculenta</name>
    <name type="common">Wild taro</name>
    <name type="synonym">Arum esculentum</name>
    <dbReference type="NCBI Taxonomy" id="4460"/>
    <lineage>
        <taxon>Eukaryota</taxon>
        <taxon>Viridiplantae</taxon>
        <taxon>Streptophyta</taxon>
        <taxon>Embryophyta</taxon>
        <taxon>Tracheophyta</taxon>
        <taxon>Spermatophyta</taxon>
        <taxon>Magnoliopsida</taxon>
        <taxon>Liliopsida</taxon>
        <taxon>Araceae</taxon>
        <taxon>Aroideae</taxon>
        <taxon>Colocasieae</taxon>
        <taxon>Colocasia</taxon>
    </lineage>
</organism>
<dbReference type="PANTHER" id="PTHR43243:SF1">
    <property type="entry name" value="CATIONIC AMINO ACID TRANSPORTER 1"/>
    <property type="match status" value="1"/>
</dbReference>
<evidence type="ECO:0000256" key="3">
    <source>
        <dbReference type="ARBA" id="ARBA00022692"/>
    </source>
</evidence>
<keyword evidence="9" id="KW-1185">Reference proteome</keyword>
<dbReference type="Proteomes" id="UP000652761">
    <property type="component" value="Unassembled WGS sequence"/>
</dbReference>
<dbReference type="OrthoDB" id="1746337at2759"/>
<keyword evidence="3 7" id="KW-0812">Transmembrane</keyword>
<dbReference type="EMBL" id="NMUH01003537">
    <property type="protein sequence ID" value="MQM06087.1"/>
    <property type="molecule type" value="Genomic_DNA"/>
</dbReference>